<dbReference type="InterPro" id="IPR038763">
    <property type="entry name" value="DHH_sf"/>
</dbReference>
<gene>
    <name evidence="1" type="ORF">A2960_02725</name>
</gene>
<sequence>MKTIITHLAPDVDAITSVWLLMRFLPDWKEAEVKFVPAGKTLNNEPADHDPEILHVDTGMGMLDHHQTDEDTCAAKRTMEYIREQTTSASRRNIKQRTKKNHSFPDEALERLVDVVNDIDHFRESSFPNPMADFYDFGLVAILDGWKLLYSEDNIKILNLGMLNLDGIYKSFQNKVWAENELKENGVEFKTKWGKGIGVDTVNDEVVRVAQRQGYILAVRKDPKKDYVRIKAMPDSAVDLTSCYNIYKKKDGEATWFLHASRKMLLNGSIKNPESKPTKLTLREIIEVLKKN</sequence>
<organism evidence="1 2">
    <name type="scientific">Candidatus Gottesmanbacteria bacterium RIFCSPLOWO2_01_FULL_39_12b</name>
    <dbReference type="NCBI Taxonomy" id="1798388"/>
    <lineage>
        <taxon>Bacteria</taxon>
        <taxon>Candidatus Gottesmaniibacteriota</taxon>
    </lineage>
</organism>
<proteinExistence type="predicted"/>
<dbReference type="EMBL" id="MFJR01000007">
    <property type="protein sequence ID" value="OGG27035.1"/>
    <property type="molecule type" value="Genomic_DNA"/>
</dbReference>
<dbReference type="SUPFAM" id="SSF64182">
    <property type="entry name" value="DHH phosphoesterases"/>
    <property type="match status" value="1"/>
</dbReference>
<accession>A0A1F6AQS9</accession>
<name>A0A1F6AQS9_9BACT</name>
<evidence type="ECO:0000313" key="1">
    <source>
        <dbReference type="EMBL" id="OGG27035.1"/>
    </source>
</evidence>
<comment type="caution">
    <text evidence="1">The sequence shown here is derived from an EMBL/GenBank/DDBJ whole genome shotgun (WGS) entry which is preliminary data.</text>
</comment>
<dbReference type="AlphaFoldDB" id="A0A1F6AQS9"/>
<reference evidence="1 2" key="1">
    <citation type="journal article" date="2016" name="Nat. Commun.">
        <title>Thousands of microbial genomes shed light on interconnected biogeochemical processes in an aquifer system.</title>
        <authorList>
            <person name="Anantharaman K."/>
            <person name="Brown C.T."/>
            <person name="Hug L.A."/>
            <person name="Sharon I."/>
            <person name="Castelle C.J."/>
            <person name="Probst A.J."/>
            <person name="Thomas B.C."/>
            <person name="Singh A."/>
            <person name="Wilkins M.J."/>
            <person name="Karaoz U."/>
            <person name="Brodie E.L."/>
            <person name="Williams K.H."/>
            <person name="Hubbard S.S."/>
            <person name="Banfield J.F."/>
        </authorList>
    </citation>
    <scope>NUCLEOTIDE SEQUENCE [LARGE SCALE GENOMIC DNA]</scope>
</reference>
<protein>
    <submittedName>
        <fullName evidence="1">Uncharacterized protein</fullName>
    </submittedName>
</protein>
<evidence type="ECO:0000313" key="2">
    <source>
        <dbReference type="Proteomes" id="UP000176609"/>
    </source>
</evidence>
<dbReference type="Proteomes" id="UP000176609">
    <property type="component" value="Unassembled WGS sequence"/>
</dbReference>